<proteinExistence type="predicted"/>
<gene>
    <name evidence="1" type="ORF">ACFOKF_08850</name>
</gene>
<comment type="caution">
    <text evidence="1">The sequence shown here is derived from an EMBL/GenBank/DDBJ whole genome shotgun (WGS) entry which is preliminary data.</text>
</comment>
<evidence type="ECO:0000313" key="2">
    <source>
        <dbReference type="Proteomes" id="UP001595681"/>
    </source>
</evidence>
<keyword evidence="2" id="KW-1185">Reference proteome</keyword>
<dbReference type="RefSeq" id="WP_380795118.1">
    <property type="nucleotide sequence ID" value="NZ_JBHRVU010000004.1"/>
</dbReference>
<dbReference type="Proteomes" id="UP001595681">
    <property type="component" value="Unassembled WGS sequence"/>
</dbReference>
<evidence type="ECO:0000313" key="1">
    <source>
        <dbReference type="EMBL" id="MFC3441305.1"/>
    </source>
</evidence>
<organism evidence="1 2">
    <name type="scientific">Sphingobium rhizovicinum</name>
    <dbReference type="NCBI Taxonomy" id="432308"/>
    <lineage>
        <taxon>Bacteria</taxon>
        <taxon>Pseudomonadati</taxon>
        <taxon>Pseudomonadota</taxon>
        <taxon>Alphaproteobacteria</taxon>
        <taxon>Sphingomonadales</taxon>
        <taxon>Sphingomonadaceae</taxon>
        <taxon>Sphingobium</taxon>
    </lineage>
</organism>
<protein>
    <submittedName>
        <fullName evidence="1">Uncharacterized protein</fullName>
    </submittedName>
</protein>
<name>A0ABV7NFX6_9SPHN</name>
<reference evidence="2" key="1">
    <citation type="journal article" date="2019" name="Int. J. Syst. Evol. Microbiol.">
        <title>The Global Catalogue of Microorganisms (GCM) 10K type strain sequencing project: providing services to taxonomists for standard genome sequencing and annotation.</title>
        <authorList>
            <consortium name="The Broad Institute Genomics Platform"/>
            <consortium name="The Broad Institute Genome Sequencing Center for Infectious Disease"/>
            <person name="Wu L."/>
            <person name="Ma J."/>
        </authorList>
    </citation>
    <scope>NUCLEOTIDE SEQUENCE [LARGE SCALE GENOMIC DNA]</scope>
    <source>
        <strain evidence="2">CCM 7491</strain>
    </source>
</reference>
<sequence>MRDEYDDRLWNDGREQTNQGIDHLIAGIMQAFRALHRAQWTSPWTDKPAGDPACRC</sequence>
<dbReference type="EMBL" id="JBHRVU010000004">
    <property type="protein sequence ID" value="MFC3441305.1"/>
    <property type="molecule type" value="Genomic_DNA"/>
</dbReference>
<accession>A0ABV7NFX6</accession>